<dbReference type="Proteomes" id="UP001058330">
    <property type="component" value="Chromosome"/>
</dbReference>
<reference evidence="1" key="1">
    <citation type="submission" date="2021-07" db="EMBL/GenBank/DDBJ databases">
        <title>Studies on halocins as antimicrobial molecules from haloarchaea.</title>
        <authorList>
            <person name="Kumar S."/>
            <person name="Khare S.K."/>
        </authorList>
    </citation>
    <scope>NUCLEOTIDE SEQUENCE</scope>
    <source>
        <strain evidence="1">NCIM 5678</strain>
    </source>
</reference>
<dbReference type="EMBL" id="CP078063">
    <property type="protein sequence ID" value="UVE49649.1"/>
    <property type="molecule type" value="Genomic_DNA"/>
</dbReference>
<gene>
    <name evidence="1" type="ORF">KU306_12115</name>
</gene>
<keyword evidence="2" id="KW-1185">Reference proteome</keyword>
<evidence type="ECO:0000313" key="1">
    <source>
        <dbReference type="EMBL" id="UVE49649.1"/>
    </source>
</evidence>
<dbReference type="RefSeq" id="WP_258302075.1">
    <property type="nucleotide sequence ID" value="NZ_CP078063.1"/>
</dbReference>
<dbReference type="GeneID" id="74529663"/>
<proteinExistence type="predicted"/>
<sequence>MSGTLDIDVEPTMTPTSTALTLLSPIIARETVFQYTVLRQNTTPGYHRTNAKIHVFWNQVHVMGEERSQIWSTVTTHLFDNETITIEDLDDYEEDEVRSVLDFMEDNDYVQQLSDNEWYVGPMMQNLRNNL</sequence>
<organism evidence="1 2">
    <name type="scientific">Haloferax larsenii</name>
    <dbReference type="NCBI Taxonomy" id="302484"/>
    <lineage>
        <taxon>Archaea</taxon>
        <taxon>Methanobacteriati</taxon>
        <taxon>Methanobacteriota</taxon>
        <taxon>Stenosarchaea group</taxon>
        <taxon>Halobacteria</taxon>
        <taxon>Halobacteriales</taxon>
        <taxon>Haloferacaceae</taxon>
        <taxon>Haloferax</taxon>
    </lineage>
</organism>
<accession>A0ABY5RBB9</accession>
<name>A0ABY5RBB9_HALLR</name>
<protein>
    <submittedName>
        <fullName evidence="1">Uncharacterized protein</fullName>
    </submittedName>
</protein>
<evidence type="ECO:0000313" key="2">
    <source>
        <dbReference type="Proteomes" id="UP001058330"/>
    </source>
</evidence>